<feature type="compositionally biased region" description="Basic and acidic residues" evidence="1">
    <location>
        <begin position="331"/>
        <end position="340"/>
    </location>
</feature>
<protein>
    <submittedName>
        <fullName evidence="2">Uncharacterized protein</fullName>
    </submittedName>
</protein>
<dbReference type="AlphaFoldDB" id="A0A545W6S0"/>
<feature type="region of interest" description="Disordered" evidence="1">
    <location>
        <begin position="532"/>
        <end position="572"/>
    </location>
</feature>
<accession>A0A545W6S0</accession>
<comment type="caution">
    <text evidence="2">The sequence shown here is derived from an EMBL/GenBank/DDBJ whole genome shotgun (WGS) entry which is preliminary data.</text>
</comment>
<feature type="region of interest" description="Disordered" evidence="1">
    <location>
        <begin position="164"/>
        <end position="214"/>
    </location>
</feature>
<feature type="compositionally biased region" description="Basic and acidic residues" evidence="1">
    <location>
        <begin position="448"/>
        <end position="466"/>
    </location>
</feature>
<feature type="compositionally biased region" description="Acidic residues" evidence="1">
    <location>
        <begin position="550"/>
        <end position="563"/>
    </location>
</feature>
<reference evidence="2 3" key="1">
    <citation type="journal article" date="2019" name="Appl. Microbiol. Biotechnol.">
        <title>Genome sequence of Isaria javanica and comparative genome analysis insights into family S53 peptidase evolution in fungal entomopathogens.</title>
        <authorList>
            <person name="Lin R."/>
            <person name="Zhang X."/>
            <person name="Xin B."/>
            <person name="Zou M."/>
            <person name="Gao Y."/>
            <person name="Qin F."/>
            <person name="Hu Q."/>
            <person name="Xie B."/>
            <person name="Cheng X."/>
        </authorList>
    </citation>
    <scope>NUCLEOTIDE SEQUENCE [LARGE SCALE GENOMIC DNA]</scope>
    <source>
        <strain evidence="2 3">IJ1G</strain>
    </source>
</reference>
<evidence type="ECO:0000256" key="1">
    <source>
        <dbReference type="SAM" id="MobiDB-lite"/>
    </source>
</evidence>
<feature type="region of interest" description="Disordered" evidence="1">
    <location>
        <begin position="311"/>
        <end position="341"/>
    </location>
</feature>
<dbReference type="OrthoDB" id="37886at2759"/>
<evidence type="ECO:0000313" key="2">
    <source>
        <dbReference type="EMBL" id="TQV98472.1"/>
    </source>
</evidence>
<proteinExistence type="predicted"/>
<keyword evidence="3" id="KW-1185">Reference proteome</keyword>
<organism evidence="2 3">
    <name type="scientific">Cordyceps javanica</name>
    <dbReference type="NCBI Taxonomy" id="43265"/>
    <lineage>
        <taxon>Eukaryota</taxon>
        <taxon>Fungi</taxon>
        <taxon>Dikarya</taxon>
        <taxon>Ascomycota</taxon>
        <taxon>Pezizomycotina</taxon>
        <taxon>Sordariomycetes</taxon>
        <taxon>Hypocreomycetidae</taxon>
        <taxon>Hypocreales</taxon>
        <taxon>Cordycipitaceae</taxon>
        <taxon>Cordyceps</taxon>
    </lineage>
</organism>
<sequence>MAQQGPPVQYTPTTFSFPSPNLQTPHLQAFQDAVTHAKNVMRAYEPAVLRQAIRELWETAVVGSDYHCSFLCSTMFHRAPPATLSRTVEQHGARLVKNSATQIAKHLKSEDLDSIAHLLMPKLSPEFLDKALSLRLESIQAQQLVNALGRAERLGYDVRDVVTGNQSGPARHERVIPTANPIPAPPTSMVAAASRAPQTPQQAAPSSPATHSLPPDAEVIRLGIAFCDRCNRPCGGPKALLSHQRSGLCGSQPVPLEKFGRQFCLFCGQRFVGNGGLLYHMNNRVCGQHTDDHADVLMRLFRDAESVWRQKQPIGSAKSDRPVTSPSTPRAAEDNKDPYAHLEPNARLALEVALKRIEHQYAEGQKKAMHLPPDLQRAELARLKNLYSNKTSTTRKKFGIRLRERRTRAEIEHERGRLLSSRLSTPASTGDRARSEMAESPLLTRGRASSEVDGHTTSTGERDSKSRQGTPKGEPATEMGNDVPMSTGTGERTGPIRLPAAAPAASQPNMPGPSGAVARPVPMSIAGSYTKPIQAPTAPLSKAQDSAPIEIDDDGNESATEMDVDGHEDGTD</sequence>
<dbReference type="EMBL" id="SPUK01000003">
    <property type="protein sequence ID" value="TQV98472.1"/>
    <property type="molecule type" value="Genomic_DNA"/>
</dbReference>
<evidence type="ECO:0000313" key="3">
    <source>
        <dbReference type="Proteomes" id="UP000315783"/>
    </source>
</evidence>
<name>A0A545W6S0_9HYPO</name>
<feature type="compositionally biased region" description="Low complexity" evidence="1">
    <location>
        <begin position="191"/>
        <end position="210"/>
    </location>
</feature>
<feature type="region of interest" description="Disordered" evidence="1">
    <location>
        <begin position="411"/>
        <end position="519"/>
    </location>
</feature>
<dbReference type="Proteomes" id="UP000315783">
    <property type="component" value="Unassembled WGS sequence"/>
</dbReference>
<gene>
    <name evidence="2" type="ORF">IF1G_02552</name>
</gene>
<dbReference type="STRING" id="43265.A0A545W6S0"/>